<protein>
    <submittedName>
        <fullName evidence="1">Uncharacterized protein</fullName>
    </submittedName>
</protein>
<evidence type="ECO:0000313" key="2">
    <source>
        <dbReference type="Proteomes" id="UP000324800"/>
    </source>
</evidence>
<proteinExistence type="predicted"/>
<accession>A0A5J4WSR0</accession>
<reference evidence="1 2" key="1">
    <citation type="submission" date="2019-03" db="EMBL/GenBank/DDBJ databases">
        <title>Single cell metagenomics reveals metabolic interactions within the superorganism composed of flagellate Streblomastix strix and complex community of Bacteroidetes bacteria on its surface.</title>
        <authorList>
            <person name="Treitli S.C."/>
            <person name="Kolisko M."/>
            <person name="Husnik F."/>
            <person name="Keeling P."/>
            <person name="Hampl V."/>
        </authorList>
    </citation>
    <scope>NUCLEOTIDE SEQUENCE [LARGE SCALE GENOMIC DNA]</scope>
    <source>
        <strain evidence="1">ST1C</strain>
    </source>
</reference>
<comment type="caution">
    <text evidence="1">The sequence shown here is derived from an EMBL/GenBank/DDBJ whole genome shotgun (WGS) entry which is preliminary data.</text>
</comment>
<dbReference type="Proteomes" id="UP000324800">
    <property type="component" value="Unassembled WGS sequence"/>
</dbReference>
<dbReference type="AlphaFoldDB" id="A0A5J4WSR0"/>
<sequence length="296" mass="33293">MTVYIDEKLLDAAGLTGFPELYAYIKERYPLPLDEQPQPVPIGEQTLQAQVKRNDDIFYGSGDFVPPPVANAPTKIDYGGQLEIYEDMKFNNTAYANQLVVVGNKVCINLEIKMHNQYKGYVLKSYPEAAKPKLGQKICVPLGSNSEMKQNVYCFIDENGPYIATEDDATIQSQTIIVIACVYYTDYELLNQANHDANNDGKIDINDTWQMNAVGTSINGVSWVYDVVKQQTAVADSQEVVVKTRHNYLNDNTKLINPTDIYNINRTAYIIVDVPTAKGPLKQIHLCKKLSFYPML</sequence>
<evidence type="ECO:0000313" key="1">
    <source>
        <dbReference type="EMBL" id="KAA6397843.1"/>
    </source>
</evidence>
<dbReference type="EMBL" id="SNRW01001092">
    <property type="protein sequence ID" value="KAA6397843.1"/>
    <property type="molecule type" value="Genomic_DNA"/>
</dbReference>
<name>A0A5J4WSR0_9EUKA</name>
<gene>
    <name evidence="1" type="ORF">EZS28_006629</name>
</gene>
<organism evidence="1 2">
    <name type="scientific">Streblomastix strix</name>
    <dbReference type="NCBI Taxonomy" id="222440"/>
    <lineage>
        <taxon>Eukaryota</taxon>
        <taxon>Metamonada</taxon>
        <taxon>Preaxostyla</taxon>
        <taxon>Oxymonadida</taxon>
        <taxon>Streblomastigidae</taxon>
        <taxon>Streblomastix</taxon>
    </lineage>
</organism>